<feature type="region of interest" description="Disordered" evidence="5">
    <location>
        <begin position="35"/>
        <end position="90"/>
    </location>
</feature>
<keyword evidence="2" id="KW-0810">Translation regulation</keyword>
<dbReference type="Proteomes" id="UP001189624">
    <property type="component" value="Chromosome 9"/>
</dbReference>
<keyword evidence="7" id="KW-1185">Reference proteome</keyword>
<name>A0AA86TK87_9FABA</name>
<dbReference type="GO" id="GO:0003723">
    <property type="term" value="F:RNA binding"/>
    <property type="evidence" value="ECO:0007669"/>
    <property type="project" value="UniProtKB-KW"/>
</dbReference>
<dbReference type="GO" id="GO:0000447">
    <property type="term" value="P:endonucleolytic cleavage in ITS1 to separate SSU-rRNA from 5.8S rRNA and LSU-rRNA from tricistronic rRNA transcript (SSU-rRNA, 5.8S rRNA, LSU-rRNA)"/>
    <property type="evidence" value="ECO:0007669"/>
    <property type="project" value="TreeGrafter"/>
</dbReference>
<gene>
    <name evidence="6" type="ORF">AYBTSS11_LOCUS28194</name>
</gene>
<dbReference type="PROSITE" id="PS50302">
    <property type="entry name" value="PUM"/>
    <property type="match status" value="1"/>
</dbReference>
<feature type="repeat" description="Pumilio" evidence="4">
    <location>
        <begin position="386"/>
        <end position="423"/>
    </location>
</feature>
<feature type="compositionally biased region" description="Basic residues" evidence="5">
    <location>
        <begin position="52"/>
        <end position="61"/>
    </location>
</feature>
<protein>
    <submittedName>
        <fullName evidence="6">Uncharacterized protein</fullName>
    </submittedName>
</protein>
<keyword evidence="1" id="KW-0677">Repeat</keyword>
<feature type="region of interest" description="Disordered" evidence="5">
    <location>
        <begin position="695"/>
        <end position="776"/>
    </location>
</feature>
<feature type="compositionally biased region" description="Basic residues" evidence="5">
    <location>
        <begin position="706"/>
        <end position="719"/>
    </location>
</feature>
<evidence type="ECO:0000256" key="5">
    <source>
        <dbReference type="SAM" id="MobiDB-lite"/>
    </source>
</evidence>
<dbReference type="GO" id="GO:0005730">
    <property type="term" value="C:nucleolus"/>
    <property type="evidence" value="ECO:0007669"/>
    <property type="project" value="TreeGrafter"/>
</dbReference>
<sequence length="776" mass="86366">MMVGKQVEALASKALVMALSDSVVMVSIGSKALVSRRSMGDHDHESLEQAKTKRRKHKKGAAAHELDSNPKRTNTNSNPNTFTSPPQLSRVRKQLDPETTQYFSEIANLFETEGVQLEERSLICANALQETKGKEFEIATDYIVSHTLETILQGCDVDHLCDFLRTSANDFPYIAMDRSGSHVAETAIKSLAVHLQDDEARPLVEEALTVICKVIAANSVNVMCDCYGSHVLRTLLCLCRGVPLDKSGYYLSKSNTVLAERLNSKEFSNKDVATNFQPGFPNLLKLLVSDTLKHAKKCIKTLQVDQFSSLVFQTMLRVLAGDDEELLRVIPFLLGCKDKNNAEDNFIDTKLSADLKNLLKESKFSHLMEVVLEVSPEALFNELFTKVFRNSLFELSSHQHGNFVVQALISCANNLDLMELIWEELGPNLEDLFKMGRSGVVASLVAASERLHVNERKCCQVLAEAVCPVDESPKGIVPRLMFLDSCFTYEDKSNWSWQSGAKMNVMGSLILQTVFRFRSEYIQPYITSITTMEATHVLEAVGDSRGSHVIEAFLCSGASGKLKRRLVTKLRGHFGEIALHSSGAFTVEKCFTASNLSLREAIVSEVLAVRSDLSKTKQGSFLLRRLDVDGFAASPDHWRSKQASKESTYKDFYTMFGSNDTKLAKNDSFLADTSNTKSNPKNVKEMRKEIDQSLGSGAPFLSYQKNSKKEKHKSKKNAYIRREDDDSNRKKRSKKDKVGSGFDSAATAATGKTVKKRRRDGDFSEASLKKVKASNA</sequence>
<evidence type="ECO:0000313" key="6">
    <source>
        <dbReference type="EMBL" id="CAJ1976064.1"/>
    </source>
</evidence>
<dbReference type="GO" id="GO:0006417">
    <property type="term" value="P:regulation of translation"/>
    <property type="evidence" value="ECO:0007669"/>
    <property type="project" value="UniProtKB-KW"/>
</dbReference>
<dbReference type="InterPro" id="IPR001313">
    <property type="entry name" value="Pumilio_RNA-bd_rpt"/>
</dbReference>
<dbReference type="PANTHER" id="PTHR13102:SF0">
    <property type="entry name" value="NUCLEOLAR PROTEIN 9"/>
    <property type="match status" value="1"/>
</dbReference>
<reference evidence="6" key="1">
    <citation type="submission" date="2023-10" db="EMBL/GenBank/DDBJ databases">
        <authorList>
            <person name="Domelevo Entfellner J.-B."/>
        </authorList>
    </citation>
    <scope>NUCLEOTIDE SEQUENCE</scope>
</reference>
<dbReference type="InterPro" id="IPR011989">
    <property type="entry name" value="ARM-like"/>
</dbReference>
<dbReference type="SUPFAM" id="SSF48371">
    <property type="entry name" value="ARM repeat"/>
    <property type="match status" value="1"/>
</dbReference>
<dbReference type="SMART" id="SM00025">
    <property type="entry name" value="Pumilio"/>
    <property type="match status" value="6"/>
</dbReference>
<accession>A0AA86TK87</accession>
<dbReference type="PANTHER" id="PTHR13102">
    <property type="entry name" value="NUCLEOLAR PROTEIN 9"/>
    <property type="match status" value="1"/>
</dbReference>
<dbReference type="Gramene" id="rna-AYBTSS11_LOCUS28194">
    <property type="protein sequence ID" value="CAJ1976064.1"/>
    <property type="gene ID" value="gene-AYBTSS11_LOCUS28194"/>
</dbReference>
<feature type="compositionally biased region" description="Basic and acidic residues" evidence="5">
    <location>
        <begin position="38"/>
        <end position="51"/>
    </location>
</feature>
<evidence type="ECO:0000313" key="7">
    <source>
        <dbReference type="Proteomes" id="UP001189624"/>
    </source>
</evidence>
<evidence type="ECO:0000256" key="4">
    <source>
        <dbReference type="PROSITE-ProRule" id="PRU00317"/>
    </source>
</evidence>
<dbReference type="AlphaFoldDB" id="A0AA86TK87"/>
<dbReference type="Gene3D" id="1.25.10.10">
    <property type="entry name" value="Leucine-rich Repeat Variant"/>
    <property type="match status" value="2"/>
</dbReference>
<dbReference type="InterPro" id="IPR040000">
    <property type="entry name" value="NOP9"/>
</dbReference>
<dbReference type="GO" id="GO:0000056">
    <property type="term" value="P:ribosomal small subunit export from nucleus"/>
    <property type="evidence" value="ECO:0007669"/>
    <property type="project" value="TreeGrafter"/>
</dbReference>
<evidence type="ECO:0000256" key="3">
    <source>
        <dbReference type="ARBA" id="ARBA00022884"/>
    </source>
</evidence>
<dbReference type="GO" id="GO:0030688">
    <property type="term" value="C:preribosome, small subunit precursor"/>
    <property type="evidence" value="ECO:0007669"/>
    <property type="project" value="TreeGrafter"/>
</dbReference>
<proteinExistence type="predicted"/>
<organism evidence="6 7">
    <name type="scientific">Sphenostylis stenocarpa</name>
    <dbReference type="NCBI Taxonomy" id="92480"/>
    <lineage>
        <taxon>Eukaryota</taxon>
        <taxon>Viridiplantae</taxon>
        <taxon>Streptophyta</taxon>
        <taxon>Embryophyta</taxon>
        <taxon>Tracheophyta</taxon>
        <taxon>Spermatophyta</taxon>
        <taxon>Magnoliopsida</taxon>
        <taxon>eudicotyledons</taxon>
        <taxon>Gunneridae</taxon>
        <taxon>Pentapetalae</taxon>
        <taxon>rosids</taxon>
        <taxon>fabids</taxon>
        <taxon>Fabales</taxon>
        <taxon>Fabaceae</taxon>
        <taxon>Papilionoideae</taxon>
        <taxon>50 kb inversion clade</taxon>
        <taxon>NPAAA clade</taxon>
        <taxon>indigoferoid/millettioid clade</taxon>
        <taxon>Phaseoleae</taxon>
        <taxon>Sphenostylis</taxon>
    </lineage>
</organism>
<dbReference type="InterPro" id="IPR016024">
    <property type="entry name" value="ARM-type_fold"/>
</dbReference>
<dbReference type="GO" id="GO:0000480">
    <property type="term" value="P:endonucleolytic cleavage in 5'-ETS of tricistronic rRNA transcript (SSU-rRNA, 5.8S rRNA, LSU-rRNA)"/>
    <property type="evidence" value="ECO:0007669"/>
    <property type="project" value="TreeGrafter"/>
</dbReference>
<feature type="compositionally biased region" description="Low complexity" evidence="5">
    <location>
        <begin position="73"/>
        <end position="86"/>
    </location>
</feature>
<dbReference type="GO" id="GO:0000472">
    <property type="term" value="P:endonucleolytic cleavage to generate mature 5'-end of SSU-rRNA from (SSU-rRNA, 5.8S rRNA, LSU-rRNA)"/>
    <property type="evidence" value="ECO:0007669"/>
    <property type="project" value="TreeGrafter"/>
</dbReference>
<dbReference type="Pfam" id="PF22493">
    <property type="entry name" value="PUF_NOP9"/>
    <property type="match status" value="1"/>
</dbReference>
<dbReference type="GO" id="GO:0030686">
    <property type="term" value="C:90S preribosome"/>
    <property type="evidence" value="ECO:0007669"/>
    <property type="project" value="TreeGrafter"/>
</dbReference>
<dbReference type="EMBL" id="OY731406">
    <property type="protein sequence ID" value="CAJ1976064.1"/>
    <property type="molecule type" value="Genomic_DNA"/>
</dbReference>
<keyword evidence="3" id="KW-0694">RNA-binding</keyword>
<evidence type="ECO:0000256" key="1">
    <source>
        <dbReference type="ARBA" id="ARBA00022737"/>
    </source>
</evidence>
<evidence type="ECO:0000256" key="2">
    <source>
        <dbReference type="ARBA" id="ARBA00022845"/>
    </source>
</evidence>